<dbReference type="eggNOG" id="COG0778">
    <property type="taxonomic scope" value="Bacteria"/>
</dbReference>
<evidence type="ECO:0000256" key="6">
    <source>
        <dbReference type="ARBA" id="ARBA00023002"/>
    </source>
</evidence>
<dbReference type="InterPro" id="IPR000415">
    <property type="entry name" value="Nitroreductase-like"/>
</dbReference>
<dbReference type="CDD" id="cd02149">
    <property type="entry name" value="NfsB-like"/>
    <property type="match status" value="1"/>
</dbReference>
<comment type="cofactor">
    <cofactor evidence="1">
        <name>FMN</name>
        <dbReference type="ChEBI" id="CHEBI:58210"/>
    </cofactor>
</comment>
<gene>
    <name evidence="9" type="ORF">OFAG_01895</name>
</gene>
<name>C3X6A6_9BURK</name>
<comment type="caution">
    <text evidence="9">The sequence shown here is derived from an EMBL/GenBank/DDBJ whole genome shotgun (WGS) entry which is preliminary data.</text>
</comment>
<evidence type="ECO:0000313" key="9">
    <source>
        <dbReference type="EMBL" id="EEO28742.2"/>
    </source>
</evidence>
<evidence type="ECO:0000256" key="5">
    <source>
        <dbReference type="ARBA" id="ARBA00022857"/>
    </source>
</evidence>
<dbReference type="Gene3D" id="3.40.109.10">
    <property type="entry name" value="NADH Oxidase"/>
    <property type="match status" value="1"/>
</dbReference>
<evidence type="ECO:0000313" key="10">
    <source>
        <dbReference type="Proteomes" id="UP000003973"/>
    </source>
</evidence>
<dbReference type="RefSeq" id="WP_020994743.1">
    <property type="nucleotide sequence ID" value="NZ_CABMNL010000001.1"/>
</dbReference>
<evidence type="ECO:0000259" key="8">
    <source>
        <dbReference type="Pfam" id="PF00881"/>
    </source>
</evidence>
<evidence type="ECO:0000256" key="4">
    <source>
        <dbReference type="ARBA" id="ARBA00022643"/>
    </source>
</evidence>
<dbReference type="GO" id="GO:0046256">
    <property type="term" value="P:2,4,6-trinitrotoluene catabolic process"/>
    <property type="evidence" value="ECO:0007669"/>
    <property type="project" value="TreeGrafter"/>
</dbReference>
<keyword evidence="7" id="KW-0520">NAD</keyword>
<dbReference type="InterPro" id="IPR029479">
    <property type="entry name" value="Nitroreductase"/>
</dbReference>
<comment type="similarity">
    <text evidence="2">Belongs to the nitroreductase family.</text>
</comment>
<evidence type="ECO:0000256" key="3">
    <source>
        <dbReference type="ARBA" id="ARBA00022630"/>
    </source>
</evidence>
<evidence type="ECO:0000256" key="1">
    <source>
        <dbReference type="ARBA" id="ARBA00001917"/>
    </source>
</evidence>
<keyword evidence="6" id="KW-0560">Oxidoreductase</keyword>
<keyword evidence="4" id="KW-0288">FMN</keyword>
<evidence type="ECO:0000256" key="7">
    <source>
        <dbReference type="ARBA" id="ARBA00023027"/>
    </source>
</evidence>
<dbReference type="Pfam" id="PF00881">
    <property type="entry name" value="Nitroreductase"/>
    <property type="match status" value="1"/>
</dbReference>
<dbReference type="AlphaFoldDB" id="C3X6A6"/>
<dbReference type="GO" id="GO:0046857">
    <property type="term" value="F:oxidoreductase activity, acting on other nitrogenous compounds as donors, with NAD or NADP as acceptor"/>
    <property type="evidence" value="ECO:0007669"/>
    <property type="project" value="TreeGrafter"/>
</dbReference>
<dbReference type="SUPFAM" id="SSF55469">
    <property type="entry name" value="FMN-dependent nitroreductase-like"/>
    <property type="match status" value="1"/>
</dbReference>
<dbReference type="GO" id="GO:0005829">
    <property type="term" value="C:cytosol"/>
    <property type="evidence" value="ECO:0007669"/>
    <property type="project" value="TreeGrafter"/>
</dbReference>
<accession>C3X6A6</accession>
<dbReference type="PANTHER" id="PTHR23026:SF125">
    <property type="entry name" value="OXYGEN-INSENSITIVE NAD(P)H NITROREDUCTASE"/>
    <property type="match status" value="1"/>
</dbReference>
<keyword evidence="3" id="KW-0285">Flavoprotein</keyword>
<dbReference type="InterPro" id="IPR050627">
    <property type="entry name" value="Nitroreductase/BluB"/>
</dbReference>
<dbReference type="Proteomes" id="UP000003973">
    <property type="component" value="Unassembled WGS sequence"/>
</dbReference>
<reference evidence="9" key="1">
    <citation type="submission" date="2011-10" db="EMBL/GenBank/DDBJ databases">
        <title>The Genome Sequence of Oxalobacter formigenes HOxBLS.</title>
        <authorList>
            <consortium name="The Broad Institute Genome Sequencing Platform"/>
            <person name="Earl A."/>
            <person name="Ward D."/>
            <person name="Feldgarden M."/>
            <person name="Gevers D."/>
            <person name="Allison M.J."/>
            <person name="Humphrey S."/>
            <person name="Young S.K."/>
            <person name="Zeng Q."/>
            <person name="Gargeya S."/>
            <person name="Fitzgerald M."/>
            <person name="Haas B."/>
            <person name="Abouelleil A."/>
            <person name="Alvarado L."/>
            <person name="Arachchi H.M."/>
            <person name="Berlin A."/>
            <person name="Brown A."/>
            <person name="Chapman S.B."/>
            <person name="Chen Z."/>
            <person name="Dunbar C."/>
            <person name="Freedman E."/>
            <person name="Gearin G."/>
            <person name="Goldberg J."/>
            <person name="Griggs A."/>
            <person name="Gujja S."/>
            <person name="Heiman D."/>
            <person name="Howarth C."/>
            <person name="Larson L."/>
            <person name="Lui A."/>
            <person name="MacDonald P.J.P."/>
            <person name="Montmayeur A."/>
            <person name="Murphy C."/>
            <person name="Neiman D."/>
            <person name="Pearson M."/>
            <person name="Priest M."/>
            <person name="Roberts A."/>
            <person name="Saif S."/>
            <person name="Shea T."/>
            <person name="Shenoy N."/>
            <person name="Sisk P."/>
            <person name="Stolte C."/>
            <person name="Sykes S."/>
            <person name="Wortman J."/>
            <person name="Nusbaum C."/>
            <person name="Birren B."/>
        </authorList>
    </citation>
    <scope>NUCLEOTIDE SEQUENCE [LARGE SCALE GENOMIC DNA]</scope>
    <source>
        <strain evidence="9">HOxBLS</strain>
    </source>
</reference>
<dbReference type="EMBL" id="ACDP02000002">
    <property type="protein sequence ID" value="EEO28742.2"/>
    <property type="molecule type" value="Genomic_DNA"/>
</dbReference>
<sequence length="234" mass="26666">MNEAMKLSLQMNGGVMVTRKDVLAAFQFRHATKRFDETKKISDQDFEIILEAGRLSPSSFGFEPWRFLVVQNPQLREELKMVTWGAQGQLPTASHYVAIVCLKDGMRYDSSHITHMMRDVQHLSPEMMEKKRERFREFQKQNGILETPRTLFDWAVKQSYIALGNMMTAAAFLGIDSCAIEGGNMSAIEKILAENGLLDNGRYGLGVMVAFGYRLDEPPAKTRQPLEDIVVWVR</sequence>
<feature type="domain" description="Nitroreductase" evidence="8">
    <location>
        <begin position="28"/>
        <end position="213"/>
    </location>
</feature>
<protein>
    <recommendedName>
        <fullName evidence="8">Nitroreductase domain-containing protein</fullName>
    </recommendedName>
</protein>
<proteinExistence type="inferred from homology"/>
<evidence type="ECO:0000256" key="2">
    <source>
        <dbReference type="ARBA" id="ARBA00007118"/>
    </source>
</evidence>
<dbReference type="PANTHER" id="PTHR23026">
    <property type="entry name" value="NADPH NITROREDUCTASE"/>
    <property type="match status" value="1"/>
</dbReference>
<organism evidence="9 10">
    <name type="scientific">Oxalobacter paraformigenes</name>
    <dbReference type="NCBI Taxonomy" id="556268"/>
    <lineage>
        <taxon>Bacteria</taxon>
        <taxon>Pseudomonadati</taxon>
        <taxon>Pseudomonadota</taxon>
        <taxon>Betaproteobacteria</taxon>
        <taxon>Burkholderiales</taxon>
        <taxon>Oxalobacteraceae</taxon>
        <taxon>Oxalobacter</taxon>
    </lineage>
</organism>
<keyword evidence="5" id="KW-0521">NADP</keyword>
<dbReference type="HOGENOM" id="CLU_070764_4_1_4"/>
<dbReference type="InterPro" id="IPR033878">
    <property type="entry name" value="NfsB-like"/>
</dbReference>
<keyword evidence="10" id="KW-1185">Reference proteome</keyword>